<dbReference type="RefSeq" id="YP_009296427.1">
    <property type="nucleotide sequence ID" value="NC_031171.1"/>
</dbReference>
<name>A0A1C9CAE1_9FLOR</name>
<gene>
    <name evidence="2" type="primary">ycf91</name>
    <name evidence="3" type="synonym">orf120</name>
    <name evidence="2" type="ORF">Thor_070</name>
</gene>
<organism evidence="2">
    <name type="scientific">Thorea hispida</name>
    <dbReference type="NCBI Taxonomy" id="202687"/>
    <lineage>
        <taxon>Eukaryota</taxon>
        <taxon>Rhodophyta</taxon>
        <taxon>Florideophyceae</taxon>
        <taxon>Nemaliophycidae</taxon>
        <taxon>Thoreales</taxon>
        <taxon>Thoreaceae</taxon>
        <taxon>Thorea</taxon>
    </lineage>
</organism>
<reference evidence="2" key="2">
    <citation type="journal article" date="2018" name="PLoS ONE">
        <title>Plastid genome analysis of three Nemaliophycidae red algal species suggests environmental adaptation for iron limited habitats.</title>
        <authorList>
            <person name="Cho C.H."/>
            <person name="Choi J.W."/>
            <person name="Lam D.W."/>
            <person name="Kim K.M."/>
            <person name="Yoon H.S."/>
        </authorList>
    </citation>
    <scope>NUCLEOTIDE SEQUENCE</scope>
</reference>
<dbReference type="EMBL" id="KY083065">
    <property type="protein sequence ID" value="ARX95924.1"/>
    <property type="molecule type" value="Genomic_DNA"/>
</dbReference>
<dbReference type="InterPro" id="IPR025595">
    <property type="entry name" value="PterinBD-DUF4346"/>
</dbReference>
<geneLocation type="plastid" evidence="2"/>
<evidence type="ECO:0000259" key="1">
    <source>
        <dbReference type="Pfam" id="PF14251"/>
    </source>
</evidence>
<protein>
    <recommendedName>
        <fullName evidence="1">DUF4346 domain-containing protein</fullName>
    </recommendedName>
</protein>
<dbReference type="Pfam" id="PF14251">
    <property type="entry name" value="PterinBD-DUF4346"/>
    <property type="match status" value="1"/>
</dbReference>
<evidence type="ECO:0000313" key="2">
    <source>
        <dbReference type="EMBL" id="AOM65362.1"/>
    </source>
</evidence>
<proteinExistence type="predicted"/>
<keyword evidence="3" id="KW-0150">Chloroplast</keyword>
<reference evidence="3" key="1">
    <citation type="submission" date="2016-11" db="EMBL/GenBank/DDBJ databases">
        <title>Complete Chloroplast Genome of Thorea hispida.</title>
        <authorList>
            <person name="Nan F."/>
            <person name="Xie S."/>
        </authorList>
    </citation>
    <scope>NUCLEOTIDE SEQUENCE</scope>
</reference>
<sequence length="120" mass="14184">MYKVKYLCPRIKYPPKNNKFQLQNISNYEKNYLYASYFIINCNNLDNKQEIKVCFKLFNSTNRINQSISFFGNNALELSYLLLSHKIVNLSLLPNHAIYLGMELMKIEVALLMNQSYIQN</sequence>
<feature type="domain" description="DUF4346" evidence="1">
    <location>
        <begin position="37"/>
        <end position="119"/>
    </location>
</feature>
<dbReference type="AlphaFoldDB" id="A0A1C9CAE1"/>
<dbReference type="GeneID" id="29072902"/>
<evidence type="ECO:0000313" key="3">
    <source>
        <dbReference type="EMBL" id="ARX95924.1"/>
    </source>
</evidence>
<accession>A0A1C9CAE1</accession>
<keyword evidence="2" id="KW-0934">Plastid</keyword>
<dbReference type="EMBL" id="KX284714">
    <property type="protein sequence ID" value="AOM65362.1"/>
    <property type="molecule type" value="Genomic_DNA"/>
</dbReference>